<feature type="non-terminal residue" evidence="2">
    <location>
        <position position="1"/>
    </location>
</feature>
<evidence type="ECO:0000256" key="1">
    <source>
        <dbReference type="SAM" id="MobiDB-lite"/>
    </source>
</evidence>
<protein>
    <recommendedName>
        <fullName evidence="4">50S ribosomal protein L2</fullName>
    </recommendedName>
</protein>
<reference evidence="2 3" key="1">
    <citation type="journal article" date="2021" name="BMC Genomics">
        <title>Datura genome reveals duplications of psychoactive alkaloid biosynthetic genes and high mutation rate following tissue culture.</title>
        <authorList>
            <person name="Rajewski A."/>
            <person name="Carter-House D."/>
            <person name="Stajich J."/>
            <person name="Litt A."/>
        </authorList>
    </citation>
    <scope>NUCLEOTIDE SEQUENCE [LARGE SCALE GENOMIC DNA]</scope>
    <source>
        <strain evidence="2">AR-01</strain>
    </source>
</reference>
<sequence>KGKEVVVADRGLKRLRKRTKWSKPSATKHPLLGGSEPKPWKSMGLNGLMRRKKQ</sequence>
<accession>A0ABS8SB18</accession>
<evidence type="ECO:0000313" key="3">
    <source>
        <dbReference type="Proteomes" id="UP000823775"/>
    </source>
</evidence>
<gene>
    <name evidence="2" type="ORF">HAX54_030463</name>
</gene>
<evidence type="ECO:0000313" key="2">
    <source>
        <dbReference type="EMBL" id="MCD7456015.1"/>
    </source>
</evidence>
<organism evidence="2 3">
    <name type="scientific">Datura stramonium</name>
    <name type="common">Jimsonweed</name>
    <name type="synonym">Common thornapple</name>
    <dbReference type="NCBI Taxonomy" id="4076"/>
    <lineage>
        <taxon>Eukaryota</taxon>
        <taxon>Viridiplantae</taxon>
        <taxon>Streptophyta</taxon>
        <taxon>Embryophyta</taxon>
        <taxon>Tracheophyta</taxon>
        <taxon>Spermatophyta</taxon>
        <taxon>Magnoliopsida</taxon>
        <taxon>eudicotyledons</taxon>
        <taxon>Gunneridae</taxon>
        <taxon>Pentapetalae</taxon>
        <taxon>asterids</taxon>
        <taxon>lamiids</taxon>
        <taxon>Solanales</taxon>
        <taxon>Solanaceae</taxon>
        <taxon>Solanoideae</taxon>
        <taxon>Datureae</taxon>
        <taxon>Datura</taxon>
    </lineage>
</organism>
<feature type="region of interest" description="Disordered" evidence="1">
    <location>
        <begin position="17"/>
        <end position="54"/>
    </location>
</feature>
<evidence type="ECO:0008006" key="4">
    <source>
        <dbReference type="Google" id="ProtNLM"/>
    </source>
</evidence>
<name>A0ABS8SB18_DATST</name>
<feature type="non-terminal residue" evidence="2">
    <location>
        <position position="54"/>
    </location>
</feature>
<dbReference type="Proteomes" id="UP000823775">
    <property type="component" value="Unassembled WGS sequence"/>
</dbReference>
<comment type="caution">
    <text evidence="2">The sequence shown here is derived from an EMBL/GenBank/DDBJ whole genome shotgun (WGS) entry which is preliminary data.</text>
</comment>
<keyword evidence="3" id="KW-1185">Reference proteome</keyword>
<proteinExistence type="predicted"/>
<dbReference type="EMBL" id="JACEIK010000382">
    <property type="protein sequence ID" value="MCD7456015.1"/>
    <property type="molecule type" value="Genomic_DNA"/>
</dbReference>